<dbReference type="Pfam" id="PF03640">
    <property type="entry name" value="Lipoprotein_15"/>
    <property type="match status" value="2"/>
</dbReference>
<evidence type="ECO:0000256" key="2">
    <source>
        <dbReference type="SAM" id="SignalP"/>
    </source>
</evidence>
<proteinExistence type="predicted"/>
<dbReference type="PANTHER" id="PTHR39335:SF1">
    <property type="entry name" value="BLL4220 PROTEIN"/>
    <property type="match status" value="1"/>
</dbReference>
<evidence type="ECO:0008006" key="5">
    <source>
        <dbReference type="Google" id="ProtNLM"/>
    </source>
</evidence>
<feature type="signal peptide" evidence="2">
    <location>
        <begin position="1"/>
        <end position="19"/>
    </location>
</feature>
<accession>A0ABP8AFS2</accession>
<organism evidence="3 4">
    <name type="scientific">Gryllotalpicola kribbensis</name>
    <dbReference type="NCBI Taxonomy" id="993084"/>
    <lineage>
        <taxon>Bacteria</taxon>
        <taxon>Bacillati</taxon>
        <taxon>Actinomycetota</taxon>
        <taxon>Actinomycetes</taxon>
        <taxon>Micrococcales</taxon>
        <taxon>Microbacteriaceae</taxon>
        <taxon>Gryllotalpicola</taxon>
    </lineage>
</organism>
<feature type="compositionally biased region" description="Gly residues" evidence="1">
    <location>
        <begin position="30"/>
        <end position="43"/>
    </location>
</feature>
<dbReference type="EMBL" id="BAABBX010000001">
    <property type="protein sequence ID" value="GAA4183244.1"/>
    <property type="molecule type" value="Genomic_DNA"/>
</dbReference>
<comment type="caution">
    <text evidence="3">The sequence shown here is derived from an EMBL/GenBank/DDBJ whole genome shotgun (WGS) entry which is preliminary data.</text>
</comment>
<dbReference type="RefSeq" id="WP_344772930.1">
    <property type="nucleotide sequence ID" value="NZ_BAABBX010000001.1"/>
</dbReference>
<keyword evidence="2" id="KW-0732">Signal</keyword>
<keyword evidence="4" id="KW-1185">Reference proteome</keyword>
<feature type="chain" id="PRO_5045117203" description="Lipoprotein with Yx(FWY)xxD motif" evidence="2">
    <location>
        <begin position="20"/>
        <end position="186"/>
    </location>
</feature>
<evidence type="ECO:0000313" key="3">
    <source>
        <dbReference type="EMBL" id="GAA4183244.1"/>
    </source>
</evidence>
<name>A0ABP8AFS2_9MICO</name>
<feature type="compositionally biased region" description="Low complexity" evidence="1">
    <location>
        <begin position="44"/>
        <end position="61"/>
    </location>
</feature>
<dbReference type="InterPro" id="IPR005297">
    <property type="entry name" value="Lipoprotein_repeat"/>
</dbReference>
<protein>
    <recommendedName>
        <fullName evidence="5">Lipoprotein with Yx(FWY)xxD motif</fullName>
    </recommendedName>
</protein>
<gene>
    <name evidence="3" type="ORF">GCM10022288_02320</name>
</gene>
<sequence>MRKKTFALALAGAALTALALAGCSGGSGSTGGSGGSGSTGGGSATASSSSAGGAGSSSTAGDKLSTATTSLGKIVVDGTGMTVYYYGQDTKGETSSTCTGACASQWPAVTASGTPTVTGVTGTVGTIAGSNGTKQVTIDGLPIYTYAGDSKAGDVNGQLIGNAWWAVAPDGSKITTAAGGSSSGGY</sequence>
<dbReference type="PANTHER" id="PTHR39335">
    <property type="entry name" value="BLL4220 PROTEIN"/>
    <property type="match status" value="1"/>
</dbReference>
<reference evidence="4" key="1">
    <citation type="journal article" date="2019" name="Int. J. Syst. Evol. Microbiol.">
        <title>The Global Catalogue of Microorganisms (GCM) 10K type strain sequencing project: providing services to taxonomists for standard genome sequencing and annotation.</title>
        <authorList>
            <consortium name="The Broad Institute Genomics Platform"/>
            <consortium name="The Broad Institute Genome Sequencing Center for Infectious Disease"/>
            <person name="Wu L."/>
            <person name="Ma J."/>
        </authorList>
    </citation>
    <scope>NUCLEOTIDE SEQUENCE [LARGE SCALE GENOMIC DNA]</scope>
    <source>
        <strain evidence="4">JCM 17593</strain>
    </source>
</reference>
<dbReference type="PROSITE" id="PS51257">
    <property type="entry name" value="PROKAR_LIPOPROTEIN"/>
    <property type="match status" value="1"/>
</dbReference>
<evidence type="ECO:0000256" key="1">
    <source>
        <dbReference type="SAM" id="MobiDB-lite"/>
    </source>
</evidence>
<dbReference type="Proteomes" id="UP001500213">
    <property type="component" value="Unassembled WGS sequence"/>
</dbReference>
<feature type="region of interest" description="Disordered" evidence="1">
    <location>
        <begin position="30"/>
        <end position="63"/>
    </location>
</feature>
<evidence type="ECO:0000313" key="4">
    <source>
        <dbReference type="Proteomes" id="UP001500213"/>
    </source>
</evidence>